<sequence>MHLMPDRPFAGSSERYDRLVAIAIATLLHVALLMARWQSTAGSGAAPASDGVNEGFLAYFVVRDASPAGAAQAASAEASIELSPQVPDRVAATAETSVDASATAELEKSDEAEPASEATTGQEVASVRSDRKVLYVAALRAAVAQQWKSMHGVEPPSGCVLVVSQRAGGIVVSSEATTCPGDSSVRRGLEAAALMAQPLPYQGFEDVFTGTTVLHFGTDS</sequence>
<keyword evidence="3" id="KW-1185">Reference proteome</keyword>
<protein>
    <recommendedName>
        <fullName evidence="4">TonB family protein</fullName>
    </recommendedName>
</protein>
<dbReference type="AlphaFoldDB" id="A0A562LGG0"/>
<proteinExistence type="predicted"/>
<gene>
    <name evidence="2" type="ORF">IP93_02941</name>
</gene>
<dbReference type="Gene3D" id="3.30.1150.10">
    <property type="match status" value="1"/>
</dbReference>
<feature type="region of interest" description="Disordered" evidence="1">
    <location>
        <begin position="91"/>
        <end position="124"/>
    </location>
</feature>
<accession>A0A562LGG0</accession>
<evidence type="ECO:0000313" key="3">
    <source>
        <dbReference type="Proteomes" id="UP000316471"/>
    </source>
</evidence>
<reference evidence="2 3" key="1">
    <citation type="journal article" date="2015" name="Stand. Genomic Sci.">
        <title>Genomic Encyclopedia of Bacterial and Archaeal Type Strains, Phase III: the genomes of soil and plant-associated and newly described type strains.</title>
        <authorList>
            <person name="Whitman W.B."/>
            <person name="Woyke T."/>
            <person name="Klenk H.P."/>
            <person name="Zhou Y."/>
            <person name="Lilburn T.G."/>
            <person name="Beck B.J."/>
            <person name="De Vos P."/>
            <person name="Vandamme P."/>
            <person name="Eisen J.A."/>
            <person name="Garrity G."/>
            <person name="Hugenholtz P."/>
            <person name="Kyrpides N.C."/>
        </authorList>
    </citation>
    <scope>NUCLEOTIDE SEQUENCE [LARGE SCALE GENOMIC DNA]</scope>
    <source>
        <strain evidence="2 3">CGMCC 1.10136</strain>
    </source>
</reference>
<dbReference type="Proteomes" id="UP000316471">
    <property type="component" value="Unassembled WGS sequence"/>
</dbReference>
<dbReference type="EMBL" id="VLKP01000016">
    <property type="protein sequence ID" value="TWI06718.1"/>
    <property type="molecule type" value="Genomic_DNA"/>
</dbReference>
<comment type="caution">
    <text evidence="2">The sequence shown here is derived from an EMBL/GenBank/DDBJ whole genome shotgun (WGS) entry which is preliminary data.</text>
</comment>
<evidence type="ECO:0008006" key="4">
    <source>
        <dbReference type="Google" id="ProtNLM"/>
    </source>
</evidence>
<organism evidence="2 3">
    <name type="scientific">Aerolutibacter ruishenii</name>
    <dbReference type="NCBI Taxonomy" id="686800"/>
    <lineage>
        <taxon>Bacteria</taxon>
        <taxon>Pseudomonadati</taxon>
        <taxon>Pseudomonadota</taxon>
        <taxon>Gammaproteobacteria</taxon>
        <taxon>Lysobacterales</taxon>
        <taxon>Lysobacteraceae</taxon>
        <taxon>Aerolutibacter</taxon>
    </lineage>
</organism>
<evidence type="ECO:0000313" key="2">
    <source>
        <dbReference type="EMBL" id="TWI06718.1"/>
    </source>
</evidence>
<evidence type="ECO:0000256" key="1">
    <source>
        <dbReference type="SAM" id="MobiDB-lite"/>
    </source>
</evidence>
<name>A0A562LGG0_9GAMM</name>